<evidence type="ECO:0000256" key="6">
    <source>
        <dbReference type="ARBA" id="ARBA00047942"/>
    </source>
</evidence>
<reference evidence="8 9" key="1">
    <citation type="submission" date="2016-10" db="EMBL/GenBank/DDBJ databases">
        <authorList>
            <person name="Varghese N."/>
            <person name="Submissions S."/>
        </authorList>
    </citation>
    <scope>NUCLEOTIDE SEQUENCE [LARGE SCALE GENOMIC DNA]</scope>
    <source>
        <strain evidence="8 9">DSM 2260</strain>
    </source>
</reference>
<protein>
    <recommendedName>
        <fullName evidence="2">site-specific DNA-methyltransferase (adenine-specific)</fullName>
        <ecNumber evidence="2">2.1.1.72</ecNumber>
    </recommendedName>
</protein>
<dbReference type="GO" id="GO:0032259">
    <property type="term" value="P:methylation"/>
    <property type="evidence" value="ECO:0007669"/>
    <property type="project" value="UniProtKB-KW"/>
</dbReference>
<gene>
    <name evidence="7" type="ORF">MVI01_64330</name>
    <name evidence="8" type="ORF">SAMN04488504_108176</name>
</gene>
<dbReference type="GO" id="GO:0009307">
    <property type="term" value="P:DNA restriction-modification system"/>
    <property type="evidence" value="ECO:0007669"/>
    <property type="project" value="InterPro"/>
</dbReference>
<name>A0A511HQ64_9BACT</name>
<dbReference type="Gene3D" id="3.40.50.150">
    <property type="entry name" value="Vaccinia Virus protein VP39"/>
    <property type="match status" value="1"/>
</dbReference>
<dbReference type="Proteomes" id="UP000198717">
    <property type="component" value="Unassembled WGS sequence"/>
</dbReference>
<dbReference type="InterPro" id="IPR029063">
    <property type="entry name" value="SAM-dependent_MTases_sf"/>
</dbReference>
<evidence type="ECO:0000313" key="9">
    <source>
        <dbReference type="Proteomes" id="UP000198717"/>
    </source>
</evidence>
<evidence type="ECO:0000313" key="10">
    <source>
        <dbReference type="Proteomes" id="UP000321224"/>
    </source>
</evidence>
<dbReference type="InterPro" id="IPR012327">
    <property type="entry name" value="MeTrfase_D12"/>
</dbReference>
<dbReference type="EMBL" id="BJVY01000051">
    <property type="protein sequence ID" value="GEL74649.1"/>
    <property type="molecule type" value="Genomic_DNA"/>
</dbReference>
<dbReference type="Proteomes" id="UP000321224">
    <property type="component" value="Unassembled WGS sequence"/>
</dbReference>
<evidence type="ECO:0000256" key="2">
    <source>
        <dbReference type="ARBA" id="ARBA00011900"/>
    </source>
</evidence>
<comment type="similarity">
    <text evidence="1">Belongs to the N(4)/N(6)-methyltransferase family.</text>
</comment>
<dbReference type="InterPro" id="IPR023095">
    <property type="entry name" value="Ade_MeTrfase_dom_2"/>
</dbReference>
<evidence type="ECO:0000313" key="7">
    <source>
        <dbReference type="EMBL" id="GEL74649.1"/>
    </source>
</evidence>
<dbReference type="Gene3D" id="1.10.1020.10">
    <property type="entry name" value="Adenine-specific Methyltransferase, Domain 2"/>
    <property type="match status" value="1"/>
</dbReference>
<dbReference type="RefSeq" id="WP_090491689.1">
    <property type="nucleotide sequence ID" value="NZ_BJVY01000051.1"/>
</dbReference>
<keyword evidence="3 8" id="KW-0489">Methyltransferase</keyword>
<evidence type="ECO:0000313" key="8">
    <source>
        <dbReference type="EMBL" id="SDE55005.1"/>
    </source>
</evidence>
<keyword evidence="9" id="KW-1185">Reference proteome</keyword>
<dbReference type="Pfam" id="PF02086">
    <property type="entry name" value="MethyltransfD12"/>
    <property type="match status" value="1"/>
</dbReference>
<dbReference type="AlphaFoldDB" id="A0A511HQ64"/>
<dbReference type="SUPFAM" id="SSF53335">
    <property type="entry name" value="S-adenosyl-L-methionine-dependent methyltransferases"/>
    <property type="match status" value="1"/>
</dbReference>
<evidence type="ECO:0000256" key="1">
    <source>
        <dbReference type="ARBA" id="ARBA00006594"/>
    </source>
</evidence>
<dbReference type="GO" id="GO:0009007">
    <property type="term" value="F:site-specific DNA-methyltransferase (adenine-specific) activity"/>
    <property type="evidence" value="ECO:0007669"/>
    <property type="project" value="UniProtKB-EC"/>
</dbReference>
<dbReference type="EMBL" id="FNAJ01000008">
    <property type="protein sequence ID" value="SDE55005.1"/>
    <property type="molecule type" value="Genomic_DNA"/>
</dbReference>
<keyword evidence="4" id="KW-0808">Transferase</keyword>
<keyword evidence="5" id="KW-0949">S-adenosyl-L-methionine</keyword>
<accession>A0A511HQ64</accession>
<sequence length="405" mass="44337">MTTPCVPLRAPFPWFGGKSRAAHLVWAAFGDVANYVEPFAGSLAVLLARPTAPGVETVNDLDCYLANFWRALAAAPDEVAHHADWPVNEADLHARHRWLVAQVEFRQRMRQDAEYFDARVAGWWVWGLCQWIGSGWCAQPSWEAQDAAGSEKTCGIATSEYSKRPMLDKPGRGVHQLAVRGKATSEHEQRPHLTDGIGVHAQRLRDLGRASEWGKRPSLGRGGRGVHGLSNQMPLVRGDGGASGMGIHATGKQGGLHTWMQALADRLRYVRVCCGDWSRILSPNVTERIGVTGVLLDPPYSDAAGRDPSIYAEEYLQVAHRVREWAVANGDNPRLRIALCGYEGAHEMPASWRCVAWKAPGGYAAARGNHENALRERIWLSPGCLAPAEDPLHGLPLARVSGGPR</sequence>
<comment type="catalytic activity">
    <reaction evidence="6">
        <text>a 2'-deoxyadenosine in DNA + S-adenosyl-L-methionine = an N(6)-methyl-2'-deoxyadenosine in DNA + S-adenosyl-L-homocysteine + H(+)</text>
        <dbReference type="Rhea" id="RHEA:15197"/>
        <dbReference type="Rhea" id="RHEA-COMP:12418"/>
        <dbReference type="Rhea" id="RHEA-COMP:12419"/>
        <dbReference type="ChEBI" id="CHEBI:15378"/>
        <dbReference type="ChEBI" id="CHEBI:57856"/>
        <dbReference type="ChEBI" id="CHEBI:59789"/>
        <dbReference type="ChEBI" id="CHEBI:90615"/>
        <dbReference type="ChEBI" id="CHEBI:90616"/>
        <dbReference type="EC" id="2.1.1.72"/>
    </reaction>
</comment>
<evidence type="ECO:0000256" key="3">
    <source>
        <dbReference type="ARBA" id="ARBA00022603"/>
    </source>
</evidence>
<evidence type="ECO:0000256" key="5">
    <source>
        <dbReference type="ARBA" id="ARBA00022691"/>
    </source>
</evidence>
<reference evidence="7 10" key="2">
    <citation type="submission" date="2019-07" db="EMBL/GenBank/DDBJ databases">
        <title>Whole genome shotgun sequence of Myxococcus virescens NBRC 100334.</title>
        <authorList>
            <person name="Hosoyama A."/>
            <person name="Uohara A."/>
            <person name="Ohji S."/>
            <person name="Ichikawa N."/>
        </authorList>
    </citation>
    <scope>NUCLEOTIDE SEQUENCE [LARGE SCALE GENOMIC DNA]</scope>
    <source>
        <strain evidence="7 10">NBRC 100334</strain>
    </source>
</reference>
<evidence type="ECO:0000256" key="4">
    <source>
        <dbReference type="ARBA" id="ARBA00022679"/>
    </source>
</evidence>
<comment type="caution">
    <text evidence="7">The sequence shown here is derived from an EMBL/GenBank/DDBJ whole genome shotgun (WGS) entry which is preliminary data.</text>
</comment>
<dbReference type="EC" id="2.1.1.72" evidence="2"/>
<organism evidence="7 10">
    <name type="scientific">Myxococcus virescens</name>
    <dbReference type="NCBI Taxonomy" id="83456"/>
    <lineage>
        <taxon>Bacteria</taxon>
        <taxon>Pseudomonadati</taxon>
        <taxon>Myxococcota</taxon>
        <taxon>Myxococcia</taxon>
        <taxon>Myxococcales</taxon>
        <taxon>Cystobacterineae</taxon>
        <taxon>Myxococcaceae</taxon>
        <taxon>Myxococcus</taxon>
    </lineage>
</organism>
<proteinExistence type="inferred from homology"/>